<dbReference type="PANTHER" id="PTHR24115">
    <property type="entry name" value="KINESIN-RELATED"/>
    <property type="match status" value="1"/>
</dbReference>
<keyword evidence="1" id="KW-0067">ATP-binding</keyword>
<dbReference type="AlphaFoldDB" id="A0A8T1VKU1"/>
<keyword evidence="1" id="KW-0547">Nucleotide-binding</keyword>
<dbReference type="GO" id="GO:0005871">
    <property type="term" value="C:kinesin complex"/>
    <property type="evidence" value="ECO:0007669"/>
    <property type="project" value="TreeGrafter"/>
</dbReference>
<name>A0A8T1VKU1_9STRA</name>
<feature type="coiled-coil region" evidence="2">
    <location>
        <begin position="262"/>
        <end position="289"/>
    </location>
</feature>
<dbReference type="PANTHER" id="PTHR24115:SF799">
    <property type="entry name" value="KINESIN-LIKE PROTEIN"/>
    <property type="match status" value="1"/>
</dbReference>
<comment type="caution">
    <text evidence="4">The sequence shown here is derived from an EMBL/GenBank/DDBJ whole genome shotgun (WGS) entry which is preliminary data.</text>
</comment>
<feature type="domain" description="Kinesin motor" evidence="3">
    <location>
        <begin position="1"/>
        <end position="403"/>
    </location>
</feature>
<proteinExistence type="inferred from homology"/>
<keyword evidence="1" id="KW-0505">Motor protein</keyword>
<evidence type="ECO:0000313" key="5">
    <source>
        <dbReference type="Proteomes" id="UP000693981"/>
    </source>
</evidence>
<evidence type="ECO:0000313" key="4">
    <source>
        <dbReference type="EMBL" id="KAG7381915.1"/>
    </source>
</evidence>
<dbReference type="GO" id="GO:0007018">
    <property type="term" value="P:microtubule-based movement"/>
    <property type="evidence" value="ECO:0007669"/>
    <property type="project" value="InterPro"/>
</dbReference>
<dbReference type="Proteomes" id="UP000693981">
    <property type="component" value="Unassembled WGS sequence"/>
</dbReference>
<dbReference type="EMBL" id="JAGDFL010000747">
    <property type="protein sequence ID" value="KAG7381915.1"/>
    <property type="molecule type" value="Genomic_DNA"/>
</dbReference>
<dbReference type="Pfam" id="PF00225">
    <property type="entry name" value="Kinesin"/>
    <property type="match status" value="2"/>
</dbReference>
<dbReference type="GO" id="GO:0008017">
    <property type="term" value="F:microtubule binding"/>
    <property type="evidence" value="ECO:0007669"/>
    <property type="project" value="InterPro"/>
</dbReference>
<reference evidence="4" key="1">
    <citation type="submission" date="2021-02" db="EMBL/GenBank/DDBJ databases">
        <authorList>
            <person name="Palmer J.M."/>
        </authorList>
    </citation>
    <scope>NUCLEOTIDE SEQUENCE</scope>
    <source>
        <strain evidence="4">SCRP23</strain>
    </source>
</reference>
<accession>A0A8T1VKU1</accession>
<organism evidence="4 5">
    <name type="scientific">Phytophthora boehmeriae</name>
    <dbReference type="NCBI Taxonomy" id="109152"/>
    <lineage>
        <taxon>Eukaryota</taxon>
        <taxon>Sar</taxon>
        <taxon>Stramenopiles</taxon>
        <taxon>Oomycota</taxon>
        <taxon>Peronosporomycetes</taxon>
        <taxon>Peronosporales</taxon>
        <taxon>Peronosporaceae</taxon>
        <taxon>Phytophthora</taxon>
    </lineage>
</organism>
<evidence type="ECO:0000256" key="2">
    <source>
        <dbReference type="SAM" id="Coils"/>
    </source>
</evidence>
<protein>
    <recommendedName>
        <fullName evidence="3">Kinesin motor domain-containing protein</fullName>
    </recommendedName>
</protein>
<evidence type="ECO:0000256" key="1">
    <source>
        <dbReference type="PROSITE-ProRule" id="PRU00283"/>
    </source>
</evidence>
<gene>
    <name evidence="4" type="ORF">PHYBOEH_010683</name>
</gene>
<keyword evidence="5" id="KW-1185">Reference proteome</keyword>
<sequence>MTKVYLRPRPLADSEQGDEVVEYVVEDCGIRVTNASKHFQNFAGILSMTNSEAYTQAISPLVPAMLSGSTSCCFAYGHTNSGKTHTIFGYGDELGMCQRLLQDLFKQSEDGLLVQVRFYELYNGKVFDLLNNRQPGFVREDADGAIHVRSATTMGLNGEVLTQSLQAAYGDSADAVIEIIRQGKGIRAEGTSELHDQSSRSHAVLELEIVTPALAQARREVALAQSRVVPLGKARDDLYIAIQIQMYTVVDGKYTLSGVQPTQEDQEKLKNLQAQVDAAEVEVTAMKERVVAEKAKCPGGMFVLVDLAGAEYLGEGLARTPQERKEAREINSSLLALKECIRAQSKGSDHIPYRNSKLTMLLKCYLDAENAASTVMITNVSSAATHLRKAMDSIGYAALVASAFKR</sequence>
<dbReference type="GO" id="GO:0005524">
    <property type="term" value="F:ATP binding"/>
    <property type="evidence" value="ECO:0007669"/>
    <property type="project" value="UniProtKB-UniRule"/>
</dbReference>
<dbReference type="InterPro" id="IPR027640">
    <property type="entry name" value="Kinesin-like_fam"/>
</dbReference>
<evidence type="ECO:0000259" key="3">
    <source>
        <dbReference type="PROSITE" id="PS50067"/>
    </source>
</evidence>
<dbReference type="SMART" id="SM00129">
    <property type="entry name" value="KISc"/>
    <property type="match status" value="1"/>
</dbReference>
<comment type="similarity">
    <text evidence="1">Belongs to the TRAFAC class myosin-kinesin ATPase superfamily. Kinesin family.</text>
</comment>
<dbReference type="GO" id="GO:0003777">
    <property type="term" value="F:microtubule motor activity"/>
    <property type="evidence" value="ECO:0007669"/>
    <property type="project" value="InterPro"/>
</dbReference>
<dbReference type="GO" id="GO:0016887">
    <property type="term" value="F:ATP hydrolysis activity"/>
    <property type="evidence" value="ECO:0007669"/>
    <property type="project" value="TreeGrafter"/>
</dbReference>
<dbReference type="GO" id="GO:0005874">
    <property type="term" value="C:microtubule"/>
    <property type="evidence" value="ECO:0007669"/>
    <property type="project" value="TreeGrafter"/>
</dbReference>
<dbReference type="OrthoDB" id="3176171at2759"/>
<keyword evidence="2" id="KW-0175">Coiled coil</keyword>
<dbReference type="PROSITE" id="PS50067">
    <property type="entry name" value="KINESIN_MOTOR_2"/>
    <property type="match status" value="1"/>
</dbReference>
<dbReference type="InterPro" id="IPR001752">
    <property type="entry name" value="Kinesin_motor_dom"/>
</dbReference>
<feature type="binding site" evidence="1">
    <location>
        <begin position="77"/>
        <end position="84"/>
    </location>
    <ligand>
        <name>ATP</name>
        <dbReference type="ChEBI" id="CHEBI:30616"/>
    </ligand>
</feature>